<keyword evidence="2" id="KW-0547">Nucleotide-binding</keyword>
<protein>
    <submittedName>
        <fullName evidence="2">Phage DNA replication protein (Predicted replicative helicase loader)</fullName>
    </submittedName>
</protein>
<dbReference type="Gene3D" id="3.40.50.300">
    <property type="entry name" value="P-loop containing nucleotide triphosphate hydrolases"/>
    <property type="match status" value="1"/>
</dbReference>
<dbReference type="GO" id="GO:0004386">
    <property type="term" value="F:helicase activity"/>
    <property type="evidence" value="ECO:0007669"/>
    <property type="project" value="UniProtKB-KW"/>
</dbReference>
<dbReference type="Pfam" id="PF01695">
    <property type="entry name" value="IstB_IS21"/>
    <property type="match status" value="1"/>
</dbReference>
<sequence>MEKELEGEVSRWREERYRERLSRIGIPSRYASAEDGRAPRLAERLVSGDATGLYVYGDVGSGKTYLACAVLREAARRERYQPRAFGAVSMLSSLKASYDGRPGVTVEEIEAADMLLVDDLDKPRFTPWALETLYEIVNVRVENGRPTIVTANSDMGGLVGRLSAGDPVLAEAICDRLVGGAIAVRMEGESRRRWLDAE</sequence>
<dbReference type="GO" id="GO:0006260">
    <property type="term" value="P:DNA replication"/>
    <property type="evidence" value="ECO:0007669"/>
    <property type="project" value="TreeGrafter"/>
</dbReference>
<accession>A0A1H1L484</accession>
<gene>
    <name evidence="2" type="ORF">SAMN04489857_0680</name>
</gene>
<evidence type="ECO:0000313" key="2">
    <source>
        <dbReference type="EMBL" id="SDR69303.1"/>
    </source>
</evidence>
<dbReference type="AlphaFoldDB" id="A0A1H1L484"/>
<name>A0A1H1L484_9ACTN</name>
<dbReference type="Proteomes" id="UP000199480">
    <property type="component" value="Chromosome I"/>
</dbReference>
<dbReference type="InterPro" id="IPR027417">
    <property type="entry name" value="P-loop_NTPase"/>
</dbReference>
<evidence type="ECO:0000313" key="3">
    <source>
        <dbReference type="Proteomes" id="UP000199480"/>
    </source>
</evidence>
<dbReference type="RefSeq" id="WP_090861742.1">
    <property type="nucleotide sequence ID" value="NZ_LT629759.1"/>
</dbReference>
<proteinExistence type="predicted"/>
<dbReference type="InterPro" id="IPR002611">
    <property type="entry name" value="IstB_ATP-bd"/>
</dbReference>
<keyword evidence="2" id="KW-0378">Hydrolase</keyword>
<dbReference type="PANTHER" id="PTHR30050">
    <property type="entry name" value="CHROMOSOMAL REPLICATION INITIATOR PROTEIN DNAA"/>
    <property type="match status" value="1"/>
</dbReference>
<dbReference type="GeneID" id="78500051"/>
<keyword evidence="2" id="KW-0067">ATP-binding</keyword>
<dbReference type="GO" id="GO:0005524">
    <property type="term" value="F:ATP binding"/>
    <property type="evidence" value="ECO:0007669"/>
    <property type="project" value="InterPro"/>
</dbReference>
<feature type="domain" description="IstB-like ATP-binding" evidence="1">
    <location>
        <begin position="51"/>
        <end position="193"/>
    </location>
</feature>
<organism evidence="2 3">
    <name type="scientific">Parafannyhessea umbonata</name>
    <dbReference type="NCBI Taxonomy" id="604330"/>
    <lineage>
        <taxon>Bacteria</taxon>
        <taxon>Bacillati</taxon>
        <taxon>Actinomycetota</taxon>
        <taxon>Coriobacteriia</taxon>
        <taxon>Coriobacteriales</taxon>
        <taxon>Atopobiaceae</taxon>
        <taxon>Parafannyhessea</taxon>
    </lineage>
</organism>
<reference evidence="3" key="1">
    <citation type="submission" date="2016-10" db="EMBL/GenBank/DDBJ databases">
        <authorList>
            <person name="Varghese N."/>
            <person name="Submissions S."/>
        </authorList>
    </citation>
    <scope>NUCLEOTIDE SEQUENCE [LARGE SCALE GENOMIC DNA]</scope>
    <source>
        <strain evidence="3">DSM 22620</strain>
    </source>
</reference>
<dbReference type="EMBL" id="LT629759">
    <property type="protein sequence ID" value="SDR69303.1"/>
    <property type="molecule type" value="Genomic_DNA"/>
</dbReference>
<dbReference type="OrthoDB" id="3192467at2"/>
<dbReference type="SUPFAM" id="SSF52540">
    <property type="entry name" value="P-loop containing nucleoside triphosphate hydrolases"/>
    <property type="match status" value="1"/>
</dbReference>
<dbReference type="PANTHER" id="PTHR30050:SF4">
    <property type="entry name" value="ATP-BINDING PROTEIN RV3427C IN INSERTION SEQUENCE-RELATED"/>
    <property type="match status" value="1"/>
</dbReference>
<keyword evidence="2" id="KW-0347">Helicase</keyword>
<evidence type="ECO:0000259" key="1">
    <source>
        <dbReference type="Pfam" id="PF01695"/>
    </source>
</evidence>